<accession>A0AAN8K1H0</accession>
<evidence type="ECO:0000256" key="2">
    <source>
        <dbReference type="ARBA" id="ARBA00006403"/>
    </source>
</evidence>
<dbReference type="AlphaFoldDB" id="A0AAN8K1H0"/>
<sequence>MAHRNGLRPVFRFGFSNAVKTDRFPEKLYDVVEDNYVIRWGADGTSIFVDENGFAEIIMECYPGFLQIPDFPNFRRLFREYSFDWENRDSIFEFSHPCFIRGKPELLGQILTRRKSYYKKTPAADKRRELPDYFDVEFNSETPGRMTRRGFIPLKSTEKQKNVPEKIIFDEKKAYKIHERPSLTKYPEKEEIENENSQDQCEDEKFQKGSFEENRKAIENIINVFAINELSPEEFLEYLQRRRSTLESNSVPMKVDNSATTQLTMSLIKPKDETQTTIPSTSDYQLDNVTFTQIRSELITSPTDEFVSPNKNYHMMRNFNEPSYYNYQDQLQNARETIGDSLNVRASLQYPCCECRCHYY</sequence>
<proteinExistence type="inferred from homology"/>
<comment type="caution">
    <text evidence="7">The sequence shown here is derived from an EMBL/GenBank/DDBJ whole genome shotgun (WGS) entry which is preliminary data.</text>
</comment>
<name>A0AAN8K1H0_PATCE</name>
<dbReference type="SUPFAM" id="SSF46785">
    <property type="entry name" value="Winged helix' DNA-binding domain"/>
    <property type="match status" value="1"/>
</dbReference>
<evidence type="ECO:0000256" key="1">
    <source>
        <dbReference type="ARBA" id="ARBA00004123"/>
    </source>
</evidence>
<evidence type="ECO:0000256" key="4">
    <source>
        <dbReference type="ARBA" id="ARBA00023242"/>
    </source>
</evidence>
<keyword evidence="8" id="KW-1185">Reference proteome</keyword>
<dbReference type="PANTHER" id="PTHR10015:SF465">
    <property type="entry name" value="HSF-TYPE DNA-BINDING DOMAIN-CONTAINING PROTEIN"/>
    <property type="match status" value="1"/>
</dbReference>
<dbReference type="InterPro" id="IPR036390">
    <property type="entry name" value="WH_DNA-bd_sf"/>
</dbReference>
<dbReference type="Proteomes" id="UP001347796">
    <property type="component" value="Unassembled WGS sequence"/>
</dbReference>
<evidence type="ECO:0000256" key="3">
    <source>
        <dbReference type="ARBA" id="ARBA00023125"/>
    </source>
</evidence>
<dbReference type="Pfam" id="PF00447">
    <property type="entry name" value="HSF_DNA-bind"/>
    <property type="match status" value="1"/>
</dbReference>
<evidence type="ECO:0000313" key="8">
    <source>
        <dbReference type="Proteomes" id="UP001347796"/>
    </source>
</evidence>
<comment type="subcellular location">
    <subcellularLocation>
        <location evidence="1">Nucleus</location>
    </subcellularLocation>
</comment>
<dbReference type="InterPro" id="IPR036388">
    <property type="entry name" value="WH-like_DNA-bd_sf"/>
</dbReference>
<dbReference type="SMART" id="SM00415">
    <property type="entry name" value="HSF"/>
    <property type="match status" value="1"/>
</dbReference>
<evidence type="ECO:0000259" key="6">
    <source>
        <dbReference type="SMART" id="SM00415"/>
    </source>
</evidence>
<feature type="domain" description="HSF-type DNA-binding" evidence="6">
    <location>
        <begin position="20"/>
        <end position="113"/>
    </location>
</feature>
<evidence type="ECO:0000313" key="7">
    <source>
        <dbReference type="EMBL" id="KAK6186577.1"/>
    </source>
</evidence>
<dbReference type="PANTHER" id="PTHR10015">
    <property type="entry name" value="HEAT SHOCK TRANSCRIPTION FACTOR"/>
    <property type="match status" value="1"/>
</dbReference>
<reference evidence="7 8" key="1">
    <citation type="submission" date="2024-01" db="EMBL/GenBank/DDBJ databases">
        <title>The genome of the rayed Mediterranean limpet Patella caerulea (Linnaeus, 1758).</title>
        <authorList>
            <person name="Anh-Thu Weber A."/>
            <person name="Halstead-Nussloch G."/>
        </authorList>
    </citation>
    <scope>NUCLEOTIDE SEQUENCE [LARGE SCALE GENOMIC DNA]</scope>
    <source>
        <strain evidence="7">AATW-2023a</strain>
        <tissue evidence="7">Whole specimen</tissue>
    </source>
</reference>
<dbReference type="InterPro" id="IPR000232">
    <property type="entry name" value="HSF_DNA-bd"/>
</dbReference>
<comment type="similarity">
    <text evidence="2 5">Belongs to the HSF family.</text>
</comment>
<dbReference type="Gene3D" id="1.10.10.10">
    <property type="entry name" value="Winged helix-like DNA-binding domain superfamily/Winged helix DNA-binding domain"/>
    <property type="match status" value="1"/>
</dbReference>
<dbReference type="GO" id="GO:0003700">
    <property type="term" value="F:DNA-binding transcription factor activity"/>
    <property type="evidence" value="ECO:0007669"/>
    <property type="project" value="InterPro"/>
</dbReference>
<dbReference type="GO" id="GO:0043565">
    <property type="term" value="F:sequence-specific DNA binding"/>
    <property type="evidence" value="ECO:0007669"/>
    <property type="project" value="InterPro"/>
</dbReference>
<protein>
    <recommendedName>
        <fullName evidence="6">HSF-type DNA-binding domain-containing protein</fullName>
    </recommendedName>
</protein>
<dbReference type="GO" id="GO:0005634">
    <property type="term" value="C:nucleus"/>
    <property type="evidence" value="ECO:0007669"/>
    <property type="project" value="UniProtKB-SubCell"/>
</dbReference>
<gene>
    <name evidence="7" type="ORF">SNE40_008591</name>
</gene>
<organism evidence="7 8">
    <name type="scientific">Patella caerulea</name>
    <name type="common">Rayed Mediterranean limpet</name>
    <dbReference type="NCBI Taxonomy" id="87958"/>
    <lineage>
        <taxon>Eukaryota</taxon>
        <taxon>Metazoa</taxon>
        <taxon>Spiralia</taxon>
        <taxon>Lophotrochozoa</taxon>
        <taxon>Mollusca</taxon>
        <taxon>Gastropoda</taxon>
        <taxon>Patellogastropoda</taxon>
        <taxon>Patelloidea</taxon>
        <taxon>Patellidae</taxon>
        <taxon>Patella</taxon>
    </lineage>
</organism>
<keyword evidence="3" id="KW-0238">DNA-binding</keyword>
<evidence type="ECO:0000256" key="5">
    <source>
        <dbReference type="RuleBase" id="RU004020"/>
    </source>
</evidence>
<dbReference type="EMBL" id="JAZGQO010000006">
    <property type="protein sequence ID" value="KAK6186577.1"/>
    <property type="molecule type" value="Genomic_DNA"/>
</dbReference>
<keyword evidence="4" id="KW-0539">Nucleus</keyword>